<name>A0A667H9R9_LYNCA</name>
<dbReference type="PANTHER" id="PTHR23268">
    <property type="entry name" value="T-CELL RECEPTOR BETA CHAIN"/>
    <property type="match status" value="1"/>
</dbReference>
<dbReference type="GO" id="GO:0002376">
    <property type="term" value="P:immune system process"/>
    <property type="evidence" value="ECO:0007669"/>
    <property type="project" value="UniProtKB-KW"/>
</dbReference>
<dbReference type="SUPFAM" id="SSF48726">
    <property type="entry name" value="Immunoglobulin"/>
    <property type="match status" value="1"/>
</dbReference>
<dbReference type="InterPro" id="IPR007110">
    <property type="entry name" value="Ig-like_dom"/>
</dbReference>
<sequence length="160" mass="17238">MGTRLLCCVALCLLGAGHTGAGVLQSPQHKVTKRDRDVDLRCDPISGHVGLYWYRQAVGQGPEFLVSFQNENKVDSSGMPSNDRFQVNRSEGSYSILRIQRAEPGDSAVYLCASSLTTVGHSHLLPLHQPHVFTSRSSQNPHTKELPASSSSGATCGFGT</sequence>
<dbReference type="GO" id="GO:0007166">
    <property type="term" value="P:cell surface receptor signaling pathway"/>
    <property type="evidence" value="ECO:0007669"/>
    <property type="project" value="TreeGrafter"/>
</dbReference>
<feature type="domain" description="Ig-like" evidence="5">
    <location>
        <begin position="21"/>
        <end position="112"/>
    </location>
</feature>
<dbReference type="SMART" id="SM00409">
    <property type="entry name" value="IG"/>
    <property type="match status" value="1"/>
</dbReference>
<dbReference type="PANTHER" id="PTHR23268:SF20">
    <property type="entry name" value="T CELL RECEPTOR BETA VARIABLE 7-4-RELATED"/>
    <property type="match status" value="1"/>
</dbReference>
<proteinExistence type="predicted"/>
<dbReference type="GO" id="GO:0005886">
    <property type="term" value="C:plasma membrane"/>
    <property type="evidence" value="ECO:0007669"/>
    <property type="project" value="TreeGrafter"/>
</dbReference>
<dbReference type="PROSITE" id="PS50835">
    <property type="entry name" value="IG_LIKE"/>
    <property type="match status" value="1"/>
</dbReference>
<dbReference type="InterPro" id="IPR003599">
    <property type="entry name" value="Ig_sub"/>
</dbReference>
<dbReference type="AlphaFoldDB" id="A0A667H9R9"/>
<reference evidence="6" key="1">
    <citation type="submission" date="2025-08" db="UniProtKB">
        <authorList>
            <consortium name="Ensembl"/>
        </authorList>
    </citation>
    <scope>IDENTIFICATION</scope>
</reference>
<dbReference type="InterPro" id="IPR013106">
    <property type="entry name" value="Ig_V-set"/>
</dbReference>
<dbReference type="Ensembl" id="ENSLCNT00005025632.1">
    <property type="protein sequence ID" value="ENSLCNP00005022936.1"/>
    <property type="gene ID" value="ENSLCNG00005014924.1"/>
</dbReference>
<dbReference type="InterPro" id="IPR050413">
    <property type="entry name" value="TCR_beta_variable"/>
</dbReference>
<evidence type="ECO:0000313" key="6">
    <source>
        <dbReference type="Ensembl" id="ENSLCNP00005022936.1"/>
    </source>
</evidence>
<evidence type="ECO:0000256" key="1">
    <source>
        <dbReference type="ARBA" id="ARBA00022729"/>
    </source>
</evidence>
<dbReference type="SMART" id="SM00406">
    <property type="entry name" value="IGv"/>
    <property type="match status" value="1"/>
</dbReference>
<evidence type="ECO:0000256" key="3">
    <source>
        <dbReference type="SAM" id="MobiDB-lite"/>
    </source>
</evidence>
<feature type="region of interest" description="Disordered" evidence="3">
    <location>
        <begin position="133"/>
        <end position="160"/>
    </location>
</feature>
<evidence type="ECO:0000256" key="4">
    <source>
        <dbReference type="SAM" id="SignalP"/>
    </source>
</evidence>
<keyword evidence="7" id="KW-1185">Reference proteome</keyword>
<keyword evidence="1 4" id="KW-0732">Signal</keyword>
<accession>A0A667H9R9</accession>
<organism evidence="6 7">
    <name type="scientific">Lynx canadensis</name>
    <name type="common">Canada lynx</name>
    <name type="synonym">Felis canadensis</name>
    <dbReference type="NCBI Taxonomy" id="61383"/>
    <lineage>
        <taxon>Eukaryota</taxon>
        <taxon>Metazoa</taxon>
        <taxon>Chordata</taxon>
        <taxon>Craniata</taxon>
        <taxon>Vertebrata</taxon>
        <taxon>Euteleostomi</taxon>
        <taxon>Mammalia</taxon>
        <taxon>Eutheria</taxon>
        <taxon>Laurasiatheria</taxon>
        <taxon>Carnivora</taxon>
        <taxon>Feliformia</taxon>
        <taxon>Felidae</taxon>
        <taxon>Felinae</taxon>
        <taxon>Lynx</taxon>
    </lineage>
</organism>
<evidence type="ECO:0000256" key="2">
    <source>
        <dbReference type="ARBA" id="ARBA00022859"/>
    </source>
</evidence>
<dbReference type="InterPro" id="IPR013783">
    <property type="entry name" value="Ig-like_fold"/>
</dbReference>
<keyword evidence="2" id="KW-0391">Immunity</keyword>
<reference evidence="6" key="2">
    <citation type="submission" date="2025-09" db="UniProtKB">
        <authorList>
            <consortium name="Ensembl"/>
        </authorList>
    </citation>
    <scope>IDENTIFICATION</scope>
</reference>
<evidence type="ECO:0000259" key="5">
    <source>
        <dbReference type="PROSITE" id="PS50835"/>
    </source>
</evidence>
<dbReference type="Pfam" id="PF07686">
    <property type="entry name" value="V-set"/>
    <property type="match status" value="1"/>
</dbReference>
<protein>
    <recommendedName>
        <fullName evidence="5">Ig-like domain-containing protein</fullName>
    </recommendedName>
</protein>
<dbReference type="Proteomes" id="UP000472241">
    <property type="component" value="Unplaced"/>
</dbReference>
<feature type="chain" id="PRO_5025427619" description="Ig-like domain-containing protein" evidence="4">
    <location>
        <begin position="22"/>
        <end position="160"/>
    </location>
</feature>
<dbReference type="Gene3D" id="2.60.40.10">
    <property type="entry name" value="Immunoglobulins"/>
    <property type="match status" value="1"/>
</dbReference>
<dbReference type="InterPro" id="IPR036179">
    <property type="entry name" value="Ig-like_dom_sf"/>
</dbReference>
<evidence type="ECO:0000313" key="7">
    <source>
        <dbReference type="Proteomes" id="UP000472241"/>
    </source>
</evidence>
<feature type="signal peptide" evidence="4">
    <location>
        <begin position="1"/>
        <end position="21"/>
    </location>
</feature>